<reference evidence="1" key="2">
    <citation type="submission" date="2023-05" db="EMBL/GenBank/DDBJ databases">
        <authorList>
            <consortium name="Lawrence Berkeley National Laboratory"/>
            <person name="Steindorff A."/>
            <person name="Hensen N."/>
            <person name="Bonometti L."/>
            <person name="Westerberg I."/>
            <person name="Brannstrom I.O."/>
            <person name="Guillou S."/>
            <person name="Cros-Aarteil S."/>
            <person name="Calhoun S."/>
            <person name="Haridas S."/>
            <person name="Kuo A."/>
            <person name="Mondo S."/>
            <person name="Pangilinan J."/>
            <person name="Riley R."/>
            <person name="Labutti K."/>
            <person name="Andreopoulos B."/>
            <person name="Lipzen A."/>
            <person name="Chen C."/>
            <person name="Yanf M."/>
            <person name="Daum C."/>
            <person name="Ng V."/>
            <person name="Clum A."/>
            <person name="Ohm R."/>
            <person name="Martin F."/>
            <person name="Silar P."/>
            <person name="Natvig D."/>
            <person name="Lalanne C."/>
            <person name="Gautier V."/>
            <person name="Ament-Velasquez S.L."/>
            <person name="Kruys A."/>
            <person name="Hutchinson M.I."/>
            <person name="Powell A.J."/>
            <person name="Barry K."/>
            <person name="Miller A.N."/>
            <person name="Grigoriev I.V."/>
            <person name="Debuchy R."/>
            <person name="Gladieux P."/>
            <person name="Thoren M.H."/>
            <person name="Johannesson H."/>
        </authorList>
    </citation>
    <scope>NUCLEOTIDE SEQUENCE</scope>
    <source>
        <strain evidence="1">CBS 123565</strain>
    </source>
</reference>
<keyword evidence="2" id="KW-1185">Reference proteome</keyword>
<sequence>MTNNAFLKCACAIPSWPRLGSVLGAAALNMRSHTPTASVLPQNLLHSTPYPLHNRSNQLARDVIRRHDHNMIPPALPRTPLAMIHQHTKVSHRRPLHPLRNLQTRIKRLLRLPILHKLDPPKQAPPSDVPILEAHSAIGRGKVRLNIDDGEGKREARDGCALATECPRWWRA</sequence>
<accession>A0AAN6URC8</accession>
<dbReference type="AlphaFoldDB" id="A0AAN6URC8"/>
<dbReference type="Proteomes" id="UP001304895">
    <property type="component" value="Unassembled WGS sequence"/>
</dbReference>
<comment type="caution">
    <text evidence="1">The sequence shown here is derived from an EMBL/GenBank/DDBJ whole genome shotgun (WGS) entry which is preliminary data.</text>
</comment>
<evidence type="ECO:0000313" key="1">
    <source>
        <dbReference type="EMBL" id="KAK4137802.1"/>
    </source>
</evidence>
<gene>
    <name evidence="1" type="ORF">BT67DRAFT_121888</name>
</gene>
<dbReference type="EMBL" id="MU853402">
    <property type="protein sequence ID" value="KAK4137802.1"/>
    <property type="molecule type" value="Genomic_DNA"/>
</dbReference>
<name>A0AAN6URC8_9PEZI</name>
<evidence type="ECO:0000313" key="2">
    <source>
        <dbReference type="Proteomes" id="UP001304895"/>
    </source>
</evidence>
<reference evidence="1" key="1">
    <citation type="journal article" date="2023" name="Mol. Phylogenet. Evol.">
        <title>Genome-scale phylogeny and comparative genomics of the fungal order Sordariales.</title>
        <authorList>
            <person name="Hensen N."/>
            <person name="Bonometti L."/>
            <person name="Westerberg I."/>
            <person name="Brannstrom I.O."/>
            <person name="Guillou S."/>
            <person name="Cros-Aarteil S."/>
            <person name="Calhoun S."/>
            <person name="Haridas S."/>
            <person name="Kuo A."/>
            <person name="Mondo S."/>
            <person name="Pangilinan J."/>
            <person name="Riley R."/>
            <person name="LaButti K."/>
            <person name="Andreopoulos B."/>
            <person name="Lipzen A."/>
            <person name="Chen C."/>
            <person name="Yan M."/>
            <person name="Daum C."/>
            <person name="Ng V."/>
            <person name="Clum A."/>
            <person name="Steindorff A."/>
            <person name="Ohm R.A."/>
            <person name="Martin F."/>
            <person name="Silar P."/>
            <person name="Natvig D.O."/>
            <person name="Lalanne C."/>
            <person name="Gautier V."/>
            <person name="Ament-Velasquez S.L."/>
            <person name="Kruys A."/>
            <person name="Hutchinson M.I."/>
            <person name="Powell A.J."/>
            <person name="Barry K."/>
            <person name="Miller A.N."/>
            <person name="Grigoriev I.V."/>
            <person name="Debuchy R."/>
            <person name="Gladieux P."/>
            <person name="Hiltunen Thoren M."/>
            <person name="Johannesson H."/>
        </authorList>
    </citation>
    <scope>NUCLEOTIDE SEQUENCE</scope>
    <source>
        <strain evidence="1">CBS 123565</strain>
    </source>
</reference>
<organism evidence="1 2">
    <name type="scientific">Trichocladium antarcticum</name>
    <dbReference type="NCBI Taxonomy" id="1450529"/>
    <lineage>
        <taxon>Eukaryota</taxon>
        <taxon>Fungi</taxon>
        <taxon>Dikarya</taxon>
        <taxon>Ascomycota</taxon>
        <taxon>Pezizomycotina</taxon>
        <taxon>Sordariomycetes</taxon>
        <taxon>Sordariomycetidae</taxon>
        <taxon>Sordariales</taxon>
        <taxon>Chaetomiaceae</taxon>
        <taxon>Trichocladium</taxon>
    </lineage>
</organism>
<protein>
    <submittedName>
        <fullName evidence="1">Uncharacterized protein</fullName>
    </submittedName>
</protein>
<proteinExistence type="predicted"/>